<dbReference type="Proteomes" id="UP000185746">
    <property type="component" value="Chromosome"/>
</dbReference>
<proteinExistence type="predicted"/>
<reference evidence="2 3" key="1">
    <citation type="submission" date="2016-09" db="EMBL/GenBank/DDBJ databases">
        <title>Complete genome sequence of the Lysinibacillus sphaericus LMG 22257, a specie of Bacillus with ureolytic activity that can effectively biodeposit calcium carbonate.</title>
        <authorList>
            <person name="Yan W."/>
        </authorList>
    </citation>
    <scope>NUCLEOTIDE SEQUENCE [LARGE SCALE GENOMIC DNA]</scope>
    <source>
        <strain evidence="2 3">LMG 22257</strain>
    </source>
</reference>
<protein>
    <submittedName>
        <fullName evidence="2">Uncharacterized protein</fullName>
    </submittedName>
</protein>
<name>A0A1D8JCG2_9BACL</name>
<feature type="transmembrane region" description="Helical" evidence="1">
    <location>
        <begin position="38"/>
        <end position="59"/>
    </location>
</feature>
<organism evidence="2 3">
    <name type="scientific">Sporosarcina ureilytica</name>
    <dbReference type="NCBI Taxonomy" id="298596"/>
    <lineage>
        <taxon>Bacteria</taxon>
        <taxon>Bacillati</taxon>
        <taxon>Bacillota</taxon>
        <taxon>Bacilli</taxon>
        <taxon>Bacillales</taxon>
        <taxon>Caryophanaceae</taxon>
        <taxon>Sporosarcina</taxon>
    </lineage>
</organism>
<keyword evidence="1" id="KW-0812">Transmembrane</keyword>
<keyword evidence="1" id="KW-0472">Membrane</keyword>
<feature type="transmembrane region" description="Helical" evidence="1">
    <location>
        <begin position="6"/>
        <end position="26"/>
    </location>
</feature>
<evidence type="ECO:0000313" key="2">
    <source>
        <dbReference type="EMBL" id="AOV06398.1"/>
    </source>
</evidence>
<dbReference type="EMBL" id="CP017560">
    <property type="protein sequence ID" value="AOV06398.1"/>
    <property type="molecule type" value="Genomic_DNA"/>
</dbReference>
<evidence type="ECO:0000313" key="3">
    <source>
        <dbReference type="Proteomes" id="UP000185746"/>
    </source>
</evidence>
<evidence type="ECO:0000256" key="1">
    <source>
        <dbReference type="SAM" id="Phobius"/>
    </source>
</evidence>
<sequence>MDFVFVYFLAITGAVQDVMDLVNLLMKLMRLVKHMISVTNYMVTSVFVMKIFFADYIRIYTNAPS</sequence>
<keyword evidence="1" id="KW-1133">Transmembrane helix</keyword>
<dbReference type="KEGG" id="surl:BI350_01430"/>
<gene>
    <name evidence="2" type="ORF">BI350_01430</name>
</gene>
<accession>A0A1D8JCG2</accession>
<dbReference type="AlphaFoldDB" id="A0A1D8JCG2"/>
<keyword evidence="3" id="KW-1185">Reference proteome</keyword>